<evidence type="ECO:0000313" key="1">
    <source>
        <dbReference type="Ensembl" id="ENSPANP00000049352.1"/>
    </source>
</evidence>
<sequence>MLLLLPSRSMDGARSLVSLSLLARASHVCVSQVVYPEGEAETGGEQRRWPLTRIPPGALGRSLGRGQEKLNRFLCSDS</sequence>
<protein>
    <submittedName>
        <fullName evidence="1">Uncharacterized protein</fullName>
    </submittedName>
</protein>
<name>A0A8I5N1E4_PAPAN</name>
<keyword evidence="2" id="KW-1185">Reference proteome</keyword>
<dbReference type="Proteomes" id="UP000028761">
    <property type="component" value="Chromosome 17"/>
</dbReference>
<reference evidence="1" key="2">
    <citation type="submission" date="2025-08" db="UniProtKB">
        <authorList>
            <consortium name="Ensembl"/>
        </authorList>
    </citation>
    <scope>IDENTIFICATION</scope>
</reference>
<dbReference type="AlphaFoldDB" id="A0A8I5N1E4"/>
<dbReference type="Ensembl" id="ENSPANT00000082196.1">
    <property type="protein sequence ID" value="ENSPANP00000049352.1"/>
    <property type="gene ID" value="ENSPANG00000037602.1"/>
</dbReference>
<reference evidence="1 2" key="1">
    <citation type="submission" date="2012-03" db="EMBL/GenBank/DDBJ databases">
        <title>Whole Genome Assembly of Papio anubis.</title>
        <authorList>
            <person name="Liu Y.L."/>
            <person name="Abraham K.A."/>
            <person name="Akbar H.A."/>
            <person name="Ali S.A."/>
            <person name="Anosike U.A."/>
            <person name="Aqrawi P.A."/>
            <person name="Arias F.A."/>
            <person name="Attaway T.A."/>
            <person name="Awwad R.A."/>
            <person name="Babu C.B."/>
            <person name="Bandaranaike D.B."/>
            <person name="Battles P.B."/>
            <person name="Bell A.B."/>
            <person name="Beltran B.B."/>
            <person name="Berhane-Mersha D.B."/>
            <person name="Bess C.B."/>
            <person name="Bickham C.B."/>
            <person name="Bolden T.B."/>
            <person name="Carter K.C."/>
            <person name="Chau D.C."/>
            <person name="Chavez A.C."/>
            <person name="Clerc-Blankenburg K.C."/>
            <person name="Coyle M.C."/>
            <person name="Dao M.D."/>
            <person name="Davila M.L.D."/>
            <person name="Davy-Carroll L.D."/>
            <person name="Denson S.D."/>
            <person name="Dinh H.D."/>
            <person name="Fernandez S.F."/>
            <person name="Fernando P.F."/>
            <person name="Forbes L.F."/>
            <person name="Francis C.F."/>
            <person name="Francisco L.F."/>
            <person name="Fu Q.F."/>
            <person name="Garcia-Iii R.G."/>
            <person name="Garrett T.G."/>
            <person name="Gross S.G."/>
            <person name="Gubbala S.G."/>
            <person name="Hirani K.H."/>
            <person name="Hogues M.H."/>
            <person name="Hollins B.H."/>
            <person name="Jackson L.J."/>
            <person name="Javaid M.J."/>
            <person name="Jhangiani S.J."/>
            <person name="Johnson A.J."/>
            <person name="Johnson B.J."/>
            <person name="Jones J.J."/>
            <person name="Joshi V.J."/>
            <person name="Kalu J.K."/>
            <person name="Khan N.K."/>
            <person name="Korchina V.K."/>
            <person name="Kovar C.K."/>
            <person name="Lago L.L."/>
            <person name="Lara F.L."/>
            <person name="Le T.-K.L."/>
            <person name="Lee S.L."/>
            <person name="Legall-Iii F.L."/>
            <person name="Lemon S.L."/>
            <person name="Liu J.L."/>
            <person name="Liu Y.-S.L."/>
            <person name="Liyanage D.L."/>
            <person name="Lopez J.L."/>
            <person name="Lorensuhewa L.L."/>
            <person name="Mata R.M."/>
            <person name="Mathew T.M."/>
            <person name="Mercado C.M."/>
            <person name="Mercado I.M."/>
            <person name="Morales K.M."/>
            <person name="Morgan M.M."/>
            <person name="Munidasa M.M."/>
            <person name="Ngo D.N."/>
            <person name="Nguyen L.N."/>
            <person name="Nguyen T.N."/>
            <person name="Nguyen N.N."/>
            <person name="Obregon M.O."/>
            <person name="Okwuonu G.O."/>
            <person name="Ongeri F.O."/>
            <person name="Onwere C.O."/>
            <person name="Osifeso I.O."/>
            <person name="Parra A.P."/>
            <person name="Patil S.P."/>
            <person name="Perez A.P."/>
            <person name="Perez Y.P."/>
            <person name="Pham C.P."/>
            <person name="Pu L.-L.P."/>
            <person name="Puazo M.P."/>
            <person name="Quiroz J.Q."/>
            <person name="Rouhana J.R."/>
            <person name="Ruiz M.R."/>
            <person name="Ruiz S.-J.R."/>
            <person name="Saada N.S."/>
            <person name="Santibanez J.S."/>
            <person name="Scheel M.S."/>
            <person name="Schneider B.S."/>
            <person name="Simmons D.S."/>
            <person name="Sisson I.S."/>
            <person name="Tang L.-Y.T."/>
            <person name="Thornton R.T."/>
            <person name="Tisius J.T."/>
            <person name="Toledanes G.T."/>
            <person name="Trejos Z.T."/>
            <person name="Usmani K.U."/>
            <person name="Varghese R.V."/>
            <person name="Vattathil S.V."/>
            <person name="Vee V.V."/>
            <person name="Walker D.W."/>
            <person name="Weissenberger G.W."/>
            <person name="White C.W."/>
            <person name="Williams A.W."/>
            <person name="Woodworth J.W."/>
            <person name="Wright R.W."/>
            <person name="Zhu Y.Z."/>
            <person name="Han Y.H."/>
            <person name="Newsham I.N."/>
            <person name="Nazareth L.N."/>
            <person name="Worley K.W."/>
            <person name="Muzny D.M."/>
            <person name="Rogers J.R."/>
            <person name="Gibbs R.G."/>
        </authorList>
    </citation>
    <scope>NUCLEOTIDE SEQUENCE [LARGE SCALE GENOMIC DNA]</scope>
</reference>
<accession>A0A8I5N1E4</accession>
<organism evidence="1 2">
    <name type="scientific">Papio anubis</name>
    <name type="common">Olive baboon</name>
    <dbReference type="NCBI Taxonomy" id="9555"/>
    <lineage>
        <taxon>Eukaryota</taxon>
        <taxon>Metazoa</taxon>
        <taxon>Chordata</taxon>
        <taxon>Craniata</taxon>
        <taxon>Vertebrata</taxon>
        <taxon>Euteleostomi</taxon>
        <taxon>Mammalia</taxon>
        <taxon>Eutheria</taxon>
        <taxon>Euarchontoglires</taxon>
        <taxon>Primates</taxon>
        <taxon>Haplorrhini</taxon>
        <taxon>Catarrhini</taxon>
        <taxon>Cercopithecidae</taxon>
        <taxon>Cercopithecinae</taxon>
        <taxon>Papio</taxon>
    </lineage>
</organism>
<reference evidence="1" key="3">
    <citation type="submission" date="2025-09" db="UniProtKB">
        <authorList>
            <consortium name="Ensembl"/>
        </authorList>
    </citation>
    <scope>IDENTIFICATION</scope>
</reference>
<evidence type="ECO:0000313" key="2">
    <source>
        <dbReference type="Proteomes" id="UP000028761"/>
    </source>
</evidence>
<proteinExistence type="predicted"/>